<dbReference type="FunFam" id="3.30.390.30:FF:000001">
    <property type="entry name" value="Dihydrolipoyl dehydrogenase"/>
    <property type="match status" value="1"/>
</dbReference>
<dbReference type="PANTHER" id="PTHR22912">
    <property type="entry name" value="DISULFIDE OXIDOREDUCTASE"/>
    <property type="match status" value="1"/>
</dbReference>
<dbReference type="SUPFAM" id="SSF51905">
    <property type="entry name" value="FAD/NAD(P)-binding domain"/>
    <property type="match status" value="1"/>
</dbReference>
<dbReference type="Pfam" id="PF02852">
    <property type="entry name" value="Pyr_redox_dim"/>
    <property type="match status" value="1"/>
</dbReference>
<dbReference type="InterPro" id="IPR016156">
    <property type="entry name" value="FAD/NAD-linked_Rdtase_dimer_sf"/>
</dbReference>
<evidence type="ECO:0000256" key="7">
    <source>
        <dbReference type="ARBA" id="ARBA00023157"/>
    </source>
</evidence>
<evidence type="ECO:0000256" key="12">
    <source>
        <dbReference type="PIRSR" id="PIRSR000350-4"/>
    </source>
</evidence>
<feature type="disulfide bond" description="Redox-active" evidence="12">
    <location>
        <begin position="38"/>
        <end position="43"/>
    </location>
</feature>
<dbReference type="PRINTS" id="PR00411">
    <property type="entry name" value="PNDRDTASEI"/>
</dbReference>
<dbReference type="OrthoDB" id="9786429at2"/>
<dbReference type="GO" id="GO:0004148">
    <property type="term" value="F:dihydrolipoyl dehydrogenase (NADH) activity"/>
    <property type="evidence" value="ECO:0007669"/>
    <property type="project" value="UniProtKB-EC"/>
</dbReference>
<dbReference type="GO" id="GO:0006103">
    <property type="term" value="P:2-oxoglutarate metabolic process"/>
    <property type="evidence" value="ECO:0007669"/>
    <property type="project" value="TreeGrafter"/>
</dbReference>
<dbReference type="Pfam" id="PF07992">
    <property type="entry name" value="Pyr_redox_2"/>
    <property type="match status" value="1"/>
</dbReference>
<keyword evidence="5 13" id="KW-0560">Oxidoreductase</keyword>
<gene>
    <name evidence="16" type="ORF">CAY53_01540</name>
</gene>
<dbReference type="SUPFAM" id="SSF55424">
    <property type="entry name" value="FAD/NAD-linked reductases, dimerisation (C-terminal) domain"/>
    <property type="match status" value="1"/>
</dbReference>
<evidence type="ECO:0000259" key="14">
    <source>
        <dbReference type="Pfam" id="PF02852"/>
    </source>
</evidence>
<dbReference type="PIRSF" id="PIRSF000350">
    <property type="entry name" value="Mercury_reductase_MerA"/>
    <property type="match status" value="1"/>
</dbReference>
<dbReference type="InterPro" id="IPR012999">
    <property type="entry name" value="Pyr_OxRdtase_I_AS"/>
</dbReference>
<proteinExistence type="inferred from homology"/>
<evidence type="ECO:0000256" key="10">
    <source>
        <dbReference type="PIRSR" id="PIRSR000350-2"/>
    </source>
</evidence>
<organism evidence="16 17">
    <name type="scientific">Desulfobulbus oralis</name>
    <dbReference type="NCBI Taxonomy" id="1986146"/>
    <lineage>
        <taxon>Bacteria</taxon>
        <taxon>Pseudomonadati</taxon>
        <taxon>Thermodesulfobacteriota</taxon>
        <taxon>Desulfobulbia</taxon>
        <taxon>Desulfobulbales</taxon>
        <taxon>Desulfobulbaceae</taxon>
        <taxon>Desulfobulbus</taxon>
    </lineage>
</organism>
<comment type="miscellaneous">
    <text evidence="13">The active site is a redox-active disulfide bond.</text>
</comment>
<dbReference type="Gene3D" id="3.30.390.30">
    <property type="match status" value="1"/>
</dbReference>
<dbReference type="NCBIfam" id="TIGR01350">
    <property type="entry name" value="lipoamide_DH"/>
    <property type="match status" value="1"/>
</dbReference>
<evidence type="ECO:0000256" key="3">
    <source>
        <dbReference type="ARBA" id="ARBA00022630"/>
    </source>
</evidence>
<sequence>MRITIIGGGPGGYTAAFAAAQKGCKVTLVENQALGGTCLNRGCIPTKTLRASADALMLARRLAEYGVTGCVRPAIDLEAVRRRKEQVRELLHGGLEKACARFRITRLQGTAQVMDAKQVLVHGADGDHRAAGEAVIIATGSRGLELPGLTFDHKFVLSSDEALKLERIPARLLIVGGGVVGCELASVYRAFGSEVCIVEGQDRLLPLPSVDGEISALLAREMRKQKIRQMTGKTLKDVRIGQGHVQATATLSPFAVDPSPDAVKDEPLEADMVLVTVGRQPATEGLGLAAAGIGVDRRGWITVNDRLETSVPGIYAIGDVLGPAHIMLAHVAAAEGLCVVDNLTGSSRPMRYDVVPSAVFTAPEIGEVGLAESQARAAYPHVVCGTFQTRELGKAQAMGELPGFFKLVADADSGRLLGAHCAGAHASDIIAEAALALRMEATVQDVADTIHAHPTLAEGFYEAARITLAALTDNAKSQGDCNEGARRTESAH</sequence>
<reference evidence="16 17" key="1">
    <citation type="journal article" date="2018" name="MBio">
        <title>Insights into the evolution of host association through the isolation and characterization of a novel human periodontal pathobiont, Desulfobulbus oralis.</title>
        <authorList>
            <person name="Cross K.L."/>
            <person name="Chirania P."/>
            <person name="Xiong W."/>
            <person name="Beall C.J."/>
            <person name="Elkins J.G."/>
            <person name="Giannone R.J."/>
            <person name="Griffen A.L."/>
            <person name="Guss A.M."/>
            <person name="Hettich R.L."/>
            <person name="Joshi S.S."/>
            <person name="Mokrzan E.M."/>
            <person name="Martin R.K."/>
            <person name="Zhulin I.B."/>
            <person name="Leys E.J."/>
            <person name="Podar M."/>
        </authorList>
    </citation>
    <scope>NUCLEOTIDE SEQUENCE [LARGE SCALE GENOMIC DNA]</scope>
    <source>
        <strain evidence="16 17">ORNL</strain>
    </source>
</reference>
<dbReference type="PANTHER" id="PTHR22912:SF151">
    <property type="entry name" value="DIHYDROLIPOYL DEHYDROGENASE, MITOCHONDRIAL"/>
    <property type="match status" value="1"/>
</dbReference>
<feature type="active site" description="Proton acceptor" evidence="10">
    <location>
        <position position="453"/>
    </location>
</feature>
<evidence type="ECO:0000256" key="6">
    <source>
        <dbReference type="ARBA" id="ARBA00023027"/>
    </source>
</evidence>
<dbReference type="InterPro" id="IPR050151">
    <property type="entry name" value="Class-I_Pyr_Nuc-Dis_Oxidored"/>
</dbReference>
<keyword evidence="7" id="KW-1015">Disulfide bond</keyword>
<keyword evidence="17" id="KW-1185">Reference proteome</keyword>
<feature type="binding site" evidence="11">
    <location>
        <position position="199"/>
    </location>
    <ligand>
        <name>NAD(+)</name>
        <dbReference type="ChEBI" id="CHEBI:57540"/>
    </ligand>
</feature>
<dbReference type="Proteomes" id="UP000239867">
    <property type="component" value="Chromosome"/>
</dbReference>
<dbReference type="PROSITE" id="PS00076">
    <property type="entry name" value="PYRIDINE_REDOX_1"/>
    <property type="match status" value="1"/>
</dbReference>
<comment type="similarity">
    <text evidence="1 13">Belongs to the class-I pyridine nucleotide-disulfide oxidoreductase family.</text>
</comment>
<evidence type="ECO:0000313" key="16">
    <source>
        <dbReference type="EMBL" id="AVD70334.1"/>
    </source>
</evidence>
<dbReference type="Gene3D" id="3.50.50.60">
    <property type="entry name" value="FAD/NAD(P)-binding domain"/>
    <property type="match status" value="2"/>
</dbReference>
<evidence type="ECO:0000259" key="15">
    <source>
        <dbReference type="Pfam" id="PF07992"/>
    </source>
</evidence>
<dbReference type="EC" id="1.8.1.4" evidence="2 13"/>
<feature type="binding site" evidence="11">
    <location>
        <begin position="139"/>
        <end position="141"/>
    </location>
    <ligand>
        <name>FAD</name>
        <dbReference type="ChEBI" id="CHEBI:57692"/>
    </ligand>
</feature>
<evidence type="ECO:0000256" key="2">
    <source>
        <dbReference type="ARBA" id="ARBA00012608"/>
    </source>
</evidence>
<dbReference type="GO" id="GO:0005737">
    <property type="term" value="C:cytoplasm"/>
    <property type="evidence" value="ECO:0007669"/>
    <property type="project" value="UniProtKB-ARBA"/>
</dbReference>
<dbReference type="PRINTS" id="PR00368">
    <property type="entry name" value="FADPNR"/>
</dbReference>
<evidence type="ECO:0000256" key="4">
    <source>
        <dbReference type="ARBA" id="ARBA00022827"/>
    </source>
</evidence>
<dbReference type="InterPro" id="IPR006258">
    <property type="entry name" value="Lipoamide_DH"/>
</dbReference>
<keyword evidence="8 13" id="KW-0676">Redox-active center</keyword>
<keyword evidence="6 11" id="KW-0520">NAD</keyword>
<protein>
    <recommendedName>
        <fullName evidence="2 13">Dihydrolipoyl dehydrogenase</fullName>
        <ecNumber evidence="2 13">1.8.1.4</ecNumber>
    </recommendedName>
</protein>
<accession>A0A2L1GL03</accession>
<feature type="domain" description="FAD/NAD(P)-binding" evidence="15">
    <location>
        <begin position="2"/>
        <end position="336"/>
    </location>
</feature>
<feature type="binding site" evidence="11">
    <location>
        <position position="278"/>
    </location>
    <ligand>
        <name>NAD(+)</name>
        <dbReference type="ChEBI" id="CHEBI:57540"/>
    </ligand>
</feature>
<dbReference type="AlphaFoldDB" id="A0A2L1GL03"/>
<feature type="domain" description="Pyridine nucleotide-disulphide oxidoreductase dimerisation" evidence="14">
    <location>
        <begin position="355"/>
        <end position="463"/>
    </location>
</feature>
<comment type="catalytic activity">
    <reaction evidence="9 13">
        <text>N(6)-[(R)-dihydrolipoyl]-L-lysyl-[protein] + NAD(+) = N(6)-[(R)-lipoyl]-L-lysyl-[protein] + NADH + H(+)</text>
        <dbReference type="Rhea" id="RHEA:15045"/>
        <dbReference type="Rhea" id="RHEA-COMP:10474"/>
        <dbReference type="Rhea" id="RHEA-COMP:10475"/>
        <dbReference type="ChEBI" id="CHEBI:15378"/>
        <dbReference type="ChEBI" id="CHEBI:57540"/>
        <dbReference type="ChEBI" id="CHEBI:57945"/>
        <dbReference type="ChEBI" id="CHEBI:83099"/>
        <dbReference type="ChEBI" id="CHEBI:83100"/>
        <dbReference type="EC" id="1.8.1.4"/>
    </reaction>
</comment>
<dbReference type="EMBL" id="CP021255">
    <property type="protein sequence ID" value="AVD70334.1"/>
    <property type="molecule type" value="Genomic_DNA"/>
</dbReference>
<keyword evidence="4 11" id="KW-0274">FAD</keyword>
<dbReference type="InterPro" id="IPR001100">
    <property type="entry name" value="Pyr_nuc-diS_OxRdtase"/>
</dbReference>
<evidence type="ECO:0000313" key="17">
    <source>
        <dbReference type="Proteomes" id="UP000239867"/>
    </source>
</evidence>
<name>A0A2L1GL03_9BACT</name>
<evidence type="ECO:0000256" key="1">
    <source>
        <dbReference type="ARBA" id="ARBA00007532"/>
    </source>
</evidence>
<evidence type="ECO:0000256" key="5">
    <source>
        <dbReference type="ARBA" id="ARBA00023002"/>
    </source>
</evidence>
<dbReference type="InterPro" id="IPR004099">
    <property type="entry name" value="Pyr_nucl-diS_OxRdtase_dimer"/>
</dbReference>
<evidence type="ECO:0000256" key="11">
    <source>
        <dbReference type="PIRSR" id="PIRSR000350-3"/>
    </source>
</evidence>
<dbReference type="InterPro" id="IPR036188">
    <property type="entry name" value="FAD/NAD-bd_sf"/>
</dbReference>
<dbReference type="RefSeq" id="WP_104935650.1">
    <property type="nucleotide sequence ID" value="NZ_CP021255.1"/>
</dbReference>
<keyword evidence="3 13" id="KW-0285">Flavoprotein</keyword>
<dbReference type="KEGG" id="deo:CAY53_01540"/>
<comment type="cofactor">
    <cofactor evidence="11 13">
        <name>FAD</name>
        <dbReference type="ChEBI" id="CHEBI:57692"/>
    </cofactor>
    <text evidence="11 13">Binds 1 FAD per subunit.</text>
</comment>
<evidence type="ECO:0000256" key="9">
    <source>
        <dbReference type="ARBA" id="ARBA00049187"/>
    </source>
</evidence>
<keyword evidence="11" id="KW-0547">Nucleotide-binding</keyword>
<dbReference type="GO" id="GO:0050660">
    <property type="term" value="F:flavin adenine dinucleotide binding"/>
    <property type="evidence" value="ECO:0007669"/>
    <property type="project" value="InterPro"/>
</dbReference>
<evidence type="ECO:0000256" key="8">
    <source>
        <dbReference type="ARBA" id="ARBA00023284"/>
    </source>
</evidence>
<feature type="binding site" evidence="11">
    <location>
        <position position="47"/>
    </location>
    <ligand>
        <name>FAD</name>
        <dbReference type="ChEBI" id="CHEBI:57692"/>
    </ligand>
</feature>
<feature type="binding site" evidence="11">
    <location>
        <position position="319"/>
    </location>
    <ligand>
        <name>FAD</name>
        <dbReference type="ChEBI" id="CHEBI:57692"/>
    </ligand>
</feature>
<evidence type="ECO:0000256" key="13">
    <source>
        <dbReference type="RuleBase" id="RU003692"/>
    </source>
</evidence>
<feature type="binding site" evidence="11">
    <location>
        <begin position="176"/>
        <end position="183"/>
    </location>
    <ligand>
        <name>NAD(+)</name>
        <dbReference type="ChEBI" id="CHEBI:57540"/>
    </ligand>
</feature>
<feature type="binding site" evidence="11">
    <location>
        <begin position="327"/>
        <end position="330"/>
    </location>
    <ligand>
        <name>FAD</name>
        <dbReference type="ChEBI" id="CHEBI:57692"/>
    </ligand>
</feature>
<dbReference type="InterPro" id="IPR023753">
    <property type="entry name" value="FAD/NAD-binding_dom"/>
</dbReference>